<dbReference type="KEGG" id="htq:FRZ44_22230"/>
<protein>
    <recommendedName>
        <fullName evidence="2">Phosphoenolpyruvate carboxylase</fullName>
    </recommendedName>
</protein>
<sequence>MLERQKSIDPAERPDLEASSEVLSALLDGATSPLLTPAVTRFAPAPAADLARLHAELGAALEEFERQTERDPYGNPVQLLAFDLLRRLDLDLSPALIEQLLQRLTLHAFAERARRLARYVGDGEPASNRAAIEASIRRLGVDRAGKPVPFEQFRATVEREVYGIVITAHPTFGLAFRIERALAALALDADATGETLNPAERQRLARRVIEAEHRPEPGIDLKAEHNLSLEVLENIRAALSQLYEAAFAVAGELYPNRWMELRPRLLTVASWVGFDLDGRADIPWNDSFYKRLKLAAMQVRYYRDRLTEIGPLVDGPTRASFSTLAKRLAVAADEMDREIEIFETASGDAKGARDRLAALAKTMHEGRKTRLTSAAEIAAGLEQALVTAPEPARPAIAVLLAEVLNHGLGLAHIHVRLNATQLHNAIRREIGMEGAPDDPSRRRSFHTAINALLSQVKPASINFGSLMAERTSAKRLFMLVAQFLKYIDATTPIRFLIAECETSFTLLTALHYARMFGVEDRIDISPLFETIKAFERAPRILDDALANPHYAAYLRKRGRLCIQTGFSDAGRNLGQTVTAATVELLRSRLADLLAERGFTDIELVIFDTHGESVGRGCHYDGFAQRFAYVASPESRRRFAAKGIRVKQETSYQGGDGWLYFMTPAASLAAVARMVEFALEALEEKSTDPFYADYDYVTEFFIAVRQFNERVMGDRNYAALLDSFGPSLLYPAGSRAMRRETEGSAQRPDLVHPTQMRAIPHNSILQQLGLMANTLGGVGQAIRKDPEHFQRLYRESPRFRNLMAMVRWAFVFSHPDLLKGYIDLLDPGLWLMQAAHHSSVGHSDELRQVSDHLERLGSHEKLTRIFRVLQADYLDVAAGLGPEGVAAEPLLPAAMRRDLHLLHAIRIALMQRIFLLSTHIPAFTDRHGITPDQLMAKILHLEIDSAVAVLRRIFPVVEEQFDLTAFGEPASYRSEEAQSYEAEHRRIFEPMGHLYELVRRTGSAITHIIGAVG</sequence>
<dbReference type="PANTHER" id="PTHR30523:SF6">
    <property type="entry name" value="PHOSPHOENOLPYRUVATE CARBOXYLASE"/>
    <property type="match status" value="1"/>
</dbReference>
<dbReference type="Pfam" id="PF00311">
    <property type="entry name" value="PEPcase"/>
    <property type="match status" value="1"/>
</dbReference>
<proteinExistence type="predicted"/>
<dbReference type="GO" id="GO:0008964">
    <property type="term" value="F:phosphoenolpyruvate carboxylase activity"/>
    <property type="evidence" value="ECO:0007669"/>
    <property type="project" value="InterPro"/>
</dbReference>
<dbReference type="InterPro" id="IPR015813">
    <property type="entry name" value="Pyrv/PenolPyrv_kinase-like_dom"/>
</dbReference>
<dbReference type="AlphaFoldDB" id="A0A5J6MHD4"/>
<dbReference type="RefSeq" id="WP_151177224.1">
    <property type="nucleotide sequence ID" value="NZ_CP042906.1"/>
</dbReference>
<dbReference type="OrthoDB" id="9758461at2"/>
<evidence type="ECO:0000256" key="1">
    <source>
        <dbReference type="ARBA" id="ARBA00003670"/>
    </source>
</evidence>
<dbReference type="EMBL" id="CP042906">
    <property type="protein sequence ID" value="QEX16928.1"/>
    <property type="molecule type" value="Genomic_DNA"/>
</dbReference>
<keyword evidence="4" id="KW-1185">Reference proteome</keyword>
<dbReference type="GO" id="GO:0005829">
    <property type="term" value="C:cytosol"/>
    <property type="evidence" value="ECO:0007669"/>
    <property type="project" value="TreeGrafter"/>
</dbReference>
<organism evidence="3 4">
    <name type="scientific">Hypericibacter terrae</name>
    <dbReference type="NCBI Taxonomy" id="2602015"/>
    <lineage>
        <taxon>Bacteria</taxon>
        <taxon>Pseudomonadati</taxon>
        <taxon>Pseudomonadota</taxon>
        <taxon>Alphaproteobacteria</taxon>
        <taxon>Rhodospirillales</taxon>
        <taxon>Dongiaceae</taxon>
        <taxon>Hypericibacter</taxon>
    </lineage>
</organism>
<keyword evidence="3" id="KW-0670">Pyruvate</keyword>
<dbReference type="PANTHER" id="PTHR30523">
    <property type="entry name" value="PHOSPHOENOLPYRUVATE CARBOXYLASE"/>
    <property type="match status" value="1"/>
</dbReference>
<evidence type="ECO:0000256" key="2">
    <source>
        <dbReference type="ARBA" id="ARBA00022419"/>
    </source>
</evidence>
<evidence type="ECO:0000313" key="4">
    <source>
        <dbReference type="Proteomes" id="UP000326202"/>
    </source>
</evidence>
<comment type="function">
    <text evidence="1">Forms oxaloacetate, a four-carbon dicarboxylic acid source for the tricarboxylic acid cycle.</text>
</comment>
<dbReference type="SUPFAM" id="SSF51621">
    <property type="entry name" value="Phosphoenolpyruvate/pyruvate domain"/>
    <property type="match status" value="1"/>
</dbReference>
<dbReference type="InterPro" id="IPR021135">
    <property type="entry name" value="PEP_COase"/>
</dbReference>
<evidence type="ECO:0000313" key="3">
    <source>
        <dbReference type="EMBL" id="QEX16928.1"/>
    </source>
</evidence>
<dbReference type="Proteomes" id="UP000326202">
    <property type="component" value="Chromosome"/>
</dbReference>
<gene>
    <name evidence="3" type="primary">ppc</name>
    <name evidence="3" type="ORF">FRZ44_22230</name>
</gene>
<accession>A0A5J6MHD4</accession>
<dbReference type="GO" id="GO:0006099">
    <property type="term" value="P:tricarboxylic acid cycle"/>
    <property type="evidence" value="ECO:0007669"/>
    <property type="project" value="InterPro"/>
</dbReference>
<name>A0A5J6MHD4_9PROT</name>
<dbReference type="GO" id="GO:0015977">
    <property type="term" value="P:carbon fixation"/>
    <property type="evidence" value="ECO:0007669"/>
    <property type="project" value="InterPro"/>
</dbReference>
<reference evidence="3 4" key="1">
    <citation type="submission" date="2019-08" db="EMBL/GenBank/DDBJ databases">
        <title>Hyperibacter terrae gen. nov., sp. nov. and Hyperibacter viscosus sp. nov., two new members in the family Rhodospirillaceae isolated from the rhizosphere of Hypericum perforatum.</title>
        <authorList>
            <person name="Noviana Z."/>
        </authorList>
    </citation>
    <scope>NUCLEOTIDE SEQUENCE [LARGE SCALE GENOMIC DNA]</scope>
    <source>
        <strain evidence="3 4">R5913</strain>
    </source>
</reference>